<evidence type="ECO:0000313" key="4">
    <source>
        <dbReference type="EMBL" id="RMO48001.1"/>
    </source>
</evidence>
<dbReference type="Proteomes" id="UP000275613">
    <property type="component" value="Unassembled WGS sequence"/>
</dbReference>
<reference evidence="6 7" key="2">
    <citation type="submission" date="2018-08" db="EMBL/GenBank/DDBJ databases">
        <title>Recombination of ecologically and evolutionarily significant loci maintains genetic cohesion in the Pseudomonas syringae species complex.</title>
        <authorList>
            <person name="Dillon M."/>
            <person name="Thakur S."/>
            <person name="Almeida R.N.D."/>
            <person name="Weir B.S."/>
            <person name="Guttman D.S."/>
        </authorList>
    </citation>
    <scope>NUCLEOTIDE SEQUENCE [LARGE SCALE GENOMIC DNA]</scope>
    <source>
        <strain evidence="4 7">ICMP 4316</strain>
        <strain evidence="3 6">ICMP 8636</strain>
    </source>
</reference>
<sequence>MYQQKINHPANLGAEPLATEVYEAMFELFEYICSFWNNLDNPQQFKSRLFVFMDNRIRLHPEYRSIYSSARLTMDELISSMGKADAYKMLFTDAAANQAPPQTPLALVRQKVSNEFISFQVSQGGFKAFSGAINYPGYIAGAFIPGEPAPYRDIGEAAQ</sequence>
<reference evidence="1" key="3">
    <citation type="submission" date="2020-09" db="EMBL/GenBank/DDBJ databases">
        <title>Pseudomonas syringae pv. eriobotryae genome sequence causing loquat canker disease.</title>
        <authorList>
            <person name="Fukuda S."/>
            <person name="Tashiro H."/>
            <person name="Nagano Y."/>
        </authorList>
    </citation>
    <scope>NUCLEOTIDE SEQUENCE</scope>
    <source>
        <strain evidence="1">AM001</strain>
    </source>
</reference>
<dbReference type="EMBL" id="LJQI01000103">
    <property type="protein sequence ID" value="KPX35528.1"/>
    <property type="molecule type" value="Genomic_DNA"/>
</dbReference>
<dbReference type="PATRIC" id="fig|129137.4.peg.1407"/>
<evidence type="ECO:0000313" key="3">
    <source>
        <dbReference type="EMBL" id="RMM01770.1"/>
    </source>
</evidence>
<protein>
    <submittedName>
        <fullName evidence="2">Uncharacterized protein</fullName>
    </submittedName>
</protein>
<comment type="caution">
    <text evidence="2">The sequence shown here is derived from an EMBL/GenBank/DDBJ whole genome shotgun (WGS) entry which is preliminary data.</text>
</comment>
<dbReference type="EMBL" id="BMZW01000025">
    <property type="protein sequence ID" value="GFZ61476.1"/>
    <property type="molecule type" value="Genomic_DNA"/>
</dbReference>
<proteinExistence type="predicted"/>
<accession>A0A0P9RCD1</accession>
<dbReference type="RefSeq" id="WP_044319838.1">
    <property type="nucleotide sequence ID" value="NZ_BMZW01000025.1"/>
</dbReference>
<evidence type="ECO:0000313" key="2">
    <source>
        <dbReference type="EMBL" id="KPX35528.1"/>
    </source>
</evidence>
<dbReference type="EMBL" id="RBOA01000149">
    <property type="protein sequence ID" value="RMM01770.1"/>
    <property type="molecule type" value="Genomic_DNA"/>
</dbReference>
<dbReference type="Proteomes" id="UP000050490">
    <property type="component" value="Unassembled WGS sequence"/>
</dbReference>
<evidence type="ECO:0000313" key="5">
    <source>
        <dbReference type="Proteomes" id="UP000050490"/>
    </source>
</evidence>
<organism evidence="2 5">
    <name type="scientific">Pseudomonas amygdali pv. eriobotryae</name>
    <dbReference type="NCBI Taxonomy" id="129137"/>
    <lineage>
        <taxon>Bacteria</taxon>
        <taxon>Pseudomonadati</taxon>
        <taxon>Pseudomonadota</taxon>
        <taxon>Gammaproteobacteria</taxon>
        <taxon>Pseudomonadales</taxon>
        <taxon>Pseudomonadaceae</taxon>
        <taxon>Pseudomonas</taxon>
        <taxon>Pseudomonas amygdali</taxon>
    </lineage>
</organism>
<dbReference type="AlphaFoldDB" id="A0A0P9RCD1"/>
<evidence type="ECO:0000313" key="6">
    <source>
        <dbReference type="Proteomes" id="UP000272627"/>
    </source>
</evidence>
<dbReference type="EMBL" id="RBPV01000550">
    <property type="protein sequence ID" value="RMO48001.1"/>
    <property type="molecule type" value="Genomic_DNA"/>
</dbReference>
<dbReference type="Proteomes" id="UP000630864">
    <property type="component" value="Unassembled WGS sequence"/>
</dbReference>
<gene>
    <name evidence="2" type="ORF">ALO70_00942</name>
    <name evidence="4" type="ORF">ALQ39_01040</name>
    <name evidence="3" type="ORF">ALQ86_04327</name>
    <name evidence="1" type="ORF">PSE10A_39870</name>
</gene>
<name>A0A0P9RCD1_PSEA0</name>
<evidence type="ECO:0000313" key="7">
    <source>
        <dbReference type="Proteomes" id="UP000275613"/>
    </source>
</evidence>
<evidence type="ECO:0000313" key="1">
    <source>
        <dbReference type="EMBL" id="GFZ61476.1"/>
    </source>
</evidence>
<dbReference type="Proteomes" id="UP000272627">
    <property type="component" value="Unassembled WGS sequence"/>
</dbReference>
<reference evidence="2 5" key="1">
    <citation type="submission" date="2015-09" db="EMBL/GenBank/DDBJ databases">
        <title>Genome announcement of multiple Pseudomonas syringae strains.</title>
        <authorList>
            <person name="Thakur S."/>
            <person name="Wang P.W."/>
            <person name="Gong Y."/>
            <person name="Weir B.S."/>
            <person name="Guttman D.S."/>
        </authorList>
    </citation>
    <scope>NUCLEOTIDE SEQUENCE [LARGE SCALE GENOMIC DNA]</scope>
    <source>
        <strain evidence="2 5">ICMP4455</strain>
    </source>
</reference>